<dbReference type="RefSeq" id="XP_013022132.1">
    <property type="nucleotide sequence ID" value="XM_013166678.1"/>
</dbReference>
<evidence type="ECO:0000256" key="1">
    <source>
        <dbReference type="SAM" id="Phobius"/>
    </source>
</evidence>
<feature type="non-terminal residue" evidence="2">
    <location>
        <position position="1"/>
    </location>
</feature>
<feature type="transmembrane region" description="Helical" evidence="1">
    <location>
        <begin position="31"/>
        <end position="50"/>
    </location>
</feature>
<accession>S9X8N4</accession>
<gene>
    <name evidence="2" type="ORF">SPOG_05707</name>
</gene>
<dbReference type="EMBL" id="KE546988">
    <property type="protein sequence ID" value="EPY53507.1"/>
    <property type="molecule type" value="Genomic_DNA"/>
</dbReference>
<dbReference type="HOGENOM" id="CLU_2868884_0_0_1"/>
<reference evidence="2 3" key="1">
    <citation type="journal article" date="2011" name="Science">
        <title>Comparative functional genomics of the fission yeasts.</title>
        <authorList>
            <person name="Rhind N."/>
            <person name="Chen Z."/>
            <person name="Yassour M."/>
            <person name="Thompson D.A."/>
            <person name="Haas B.J."/>
            <person name="Habib N."/>
            <person name="Wapinski I."/>
            <person name="Roy S."/>
            <person name="Lin M.F."/>
            <person name="Heiman D.I."/>
            <person name="Young S.K."/>
            <person name="Furuya K."/>
            <person name="Guo Y."/>
            <person name="Pidoux A."/>
            <person name="Chen H.M."/>
            <person name="Robbertse B."/>
            <person name="Goldberg J.M."/>
            <person name="Aoki K."/>
            <person name="Bayne E.H."/>
            <person name="Berlin A.M."/>
            <person name="Desjardins C.A."/>
            <person name="Dobbs E."/>
            <person name="Dukaj L."/>
            <person name="Fan L."/>
            <person name="FitzGerald M.G."/>
            <person name="French C."/>
            <person name="Gujja S."/>
            <person name="Hansen K."/>
            <person name="Keifenheim D."/>
            <person name="Levin J.Z."/>
            <person name="Mosher R.A."/>
            <person name="Mueller C.A."/>
            <person name="Pfiffner J."/>
            <person name="Priest M."/>
            <person name="Russ C."/>
            <person name="Smialowska A."/>
            <person name="Swoboda P."/>
            <person name="Sykes S.M."/>
            <person name="Vaughn M."/>
            <person name="Vengrova S."/>
            <person name="Yoder R."/>
            <person name="Zeng Q."/>
            <person name="Allshire R."/>
            <person name="Baulcombe D."/>
            <person name="Birren B.W."/>
            <person name="Brown W."/>
            <person name="Ekwall K."/>
            <person name="Kellis M."/>
            <person name="Leatherwood J."/>
            <person name="Levin H."/>
            <person name="Margalit H."/>
            <person name="Martienssen R."/>
            <person name="Nieduszynski C.A."/>
            <person name="Spatafora J.W."/>
            <person name="Friedman N."/>
            <person name="Dalgaard J.Z."/>
            <person name="Baumann P."/>
            <person name="Niki H."/>
            <person name="Regev A."/>
            <person name="Nusbaum C."/>
        </authorList>
    </citation>
    <scope>NUCLEOTIDE SEQUENCE [LARGE SCALE GENOMIC DNA]</scope>
    <source>
        <strain evidence="3">OY26 / ATCC MYA-4695 / CBS 11777 / NBRC 106824 / NRRL Y48691</strain>
    </source>
</reference>
<dbReference type="Proteomes" id="UP000015464">
    <property type="component" value="Unassembled WGS sequence"/>
</dbReference>
<keyword evidence="1" id="KW-0812">Transmembrane</keyword>
<name>S9X8N4_SCHCR</name>
<protein>
    <submittedName>
        <fullName evidence="2">Uncharacterized protein</fullName>
    </submittedName>
</protein>
<dbReference type="AlphaFoldDB" id="S9X8N4"/>
<evidence type="ECO:0000313" key="2">
    <source>
        <dbReference type="EMBL" id="EPY53507.1"/>
    </source>
</evidence>
<evidence type="ECO:0000313" key="3">
    <source>
        <dbReference type="Proteomes" id="UP000015464"/>
    </source>
</evidence>
<proteinExistence type="predicted"/>
<sequence length="64" mass="7649">LGTLLASLRISSFYIVLKVSRLRFSIPKPFVLTRFLCFFFVFIEFFFFLIEEIAAVLHIQLHHR</sequence>
<keyword evidence="1" id="KW-1133">Transmembrane helix</keyword>
<organism evidence="2 3">
    <name type="scientific">Schizosaccharomyces cryophilus (strain OY26 / ATCC MYA-4695 / CBS 11777 / NBRC 106824 / NRRL Y48691)</name>
    <name type="common">Fission yeast</name>
    <dbReference type="NCBI Taxonomy" id="653667"/>
    <lineage>
        <taxon>Eukaryota</taxon>
        <taxon>Fungi</taxon>
        <taxon>Dikarya</taxon>
        <taxon>Ascomycota</taxon>
        <taxon>Taphrinomycotina</taxon>
        <taxon>Schizosaccharomycetes</taxon>
        <taxon>Schizosaccharomycetales</taxon>
        <taxon>Schizosaccharomycetaceae</taxon>
        <taxon>Schizosaccharomyces</taxon>
    </lineage>
</organism>
<dbReference type="GeneID" id="25039427"/>
<keyword evidence="3" id="KW-1185">Reference proteome</keyword>
<keyword evidence="1" id="KW-0472">Membrane</keyword>